<dbReference type="RefSeq" id="WP_283757460.1">
    <property type="nucleotide sequence ID" value="NZ_JAQOSQ010000004.1"/>
</dbReference>
<feature type="domain" description="GmrSD restriction endonucleases N-terminal" evidence="1">
    <location>
        <begin position="15"/>
        <end position="347"/>
    </location>
</feature>
<dbReference type="Proteomes" id="UP001232992">
    <property type="component" value="Unassembled WGS sequence"/>
</dbReference>
<evidence type="ECO:0000259" key="1">
    <source>
        <dbReference type="Pfam" id="PF03235"/>
    </source>
</evidence>
<dbReference type="Pfam" id="PF03235">
    <property type="entry name" value="GmrSD_N"/>
    <property type="match status" value="1"/>
</dbReference>
<evidence type="ECO:0000259" key="2">
    <source>
        <dbReference type="Pfam" id="PF07510"/>
    </source>
</evidence>
<comment type="caution">
    <text evidence="3">The sequence shown here is derived from an EMBL/GenBank/DDBJ whole genome shotgun (WGS) entry which is preliminary data.</text>
</comment>
<protein>
    <submittedName>
        <fullName evidence="3">DUF262 domain-containing HNH endonuclease family protein</fullName>
    </submittedName>
</protein>
<reference evidence="3 4" key="1">
    <citation type="submission" date="2023-01" db="EMBL/GenBank/DDBJ databases">
        <title>Novel diversity within Roseofilum (Cyanobacteria; Desertifilaceae) from marine benthic mats with descriptions of four novel species.</title>
        <authorList>
            <person name="Wang Y."/>
            <person name="Berthold D.E."/>
            <person name="Hu J."/>
            <person name="Lefler F.W."/>
            <person name="Laughinghouse H.D. IV."/>
        </authorList>
    </citation>
    <scope>NUCLEOTIDE SEQUENCE [LARGE SCALE GENOMIC DNA]</scope>
    <source>
        <strain evidence="3 4">BLCC-M143</strain>
    </source>
</reference>
<dbReference type="InterPro" id="IPR011089">
    <property type="entry name" value="GmrSD_C"/>
</dbReference>
<accession>A0ABT7BUE5</accession>
<keyword evidence="3" id="KW-0255">Endonuclease</keyword>
<evidence type="ECO:0000313" key="3">
    <source>
        <dbReference type="EMBL" id="MDJ1182808.1"/>
    </source>
</evidence>
<dbReference type="PANTHER" id="PTHR35149:SF1">
    <property type="entry name" value="DUF5655 DOMAIN-CONTAINING PROTEIN"/>
    <property type="match status" value="1"/>
</dbReference>
<keyword evidence="3" id="KW-0540">Nuclease</keyword>
<keyword evidence="4" id="KW-1185">Reference proteome</keyword>
<dbReference type="EMBL" id="JAQOSQ010000004">
    <property type="protein sequence ID" value="MDJ1182808.1"/>
    <property type="molecule type" value="Genomic_DNA"/>
</dbReference>
<organism evidence="3 4">
    <name type="scientific">Roseofilum casamattae BLCC-M143</name>
    <dbReference type="NCBI Taxonomy" id="3022442"/>
    <lineage>
        <taxon>Bacteria</taxon>
        <taxon>Bacillati</taxon>
        <taxon>Cyanobacteriota</taxon>
        <taxon>Cyanophyceae</taxon>
        <taxon>Desertifilales</taxon>
        <taxon>Desertifilaceae</taxon>
        <taxon>Roseofilum</taxon>
        <taxon>Roseofilum casamattae</taxon>
    </lineage>
</organism>
<dbReference type="InterPro" id="IPR004919">
    <property type="entry name" value="GmrSD_N"/>
</dbReference>
<dbReference type="GO" id="GO:0004519">
    <property type="term" value="F:endonuclease activity"/>
    <property type="evidence" value="ECO:0007669"/>
    <property type="project" value="UniProtKB-KW"/>
</dbReference>
<gene>
    <name evidence="3" type="ORF">PMH09_06325</name>
</gene>
<proteinExistence type="predicted"/>
<dbReference type="Pfam" id="PF07510">
    <property type="entry name" value="GmrSD_C"/>
    <property type="match status" value="1"/>
</dbReference>
<evidence type="ECO:0000313" key="4">
    <source>
        <dbReference type="Proteomes" id="UP001232992"/>
    </source>
</evidence>
<keyword evidence="3" id="KW-0378">Hydrolase</keyword>
<dbReference type="PANTHER" id="PTHR35149">
    <property type="entry name" value="SLL5132 PROTEIN"/>
    <property type="match status" value="1"/>
</dbReference>
<sequence>MFDIAKAFDNSSESVSDFFQRPGVGFYIPLYQRDYSWSKENIDQLMQDICDGVHLLVNSDKNDNSSICFLGTIILLLEKDTINNIKPQDYRALPEKIYNVIDGQQRISTLALLACRVYEKLFYYQSKFPKDSTYDGLKEAVNRYKSILLELFSVDLKRGIPEKKPIIIRGQVDSWTFDGLDNNYQSGIAHYLSLFIRKVVESENSRKFPILLQKSLVRIDKNLKANLRAINSWLNKVETSHQQDSGNDDFPAAWYILDKMPQKYLWSYDRPEIVEMLNNCRDGRDEMTKAQSIVCSTVQLLALSYYLLERCCFTLIKPKSEDWAFDMFQSLNATGTPLTALETFKPLVVNFVSSDGTKFEESVSGKHFAAIDLLFSDLNSASAKNKLTNDYLNLLGLTYDGGKQPSRQFSSQRRWLTEKYKECVSLAQKENFTHRMAHIATYWNDIVKDKDPTNARIFEQREYQEKRKEAVFCILYLQDASHKMANTVLSRFYSLYLRNQHDNNAAFDFMDACKVVAAFFTLWRSALPNTGLDQEYRKLLQDQISWQQGDSNLSVPSLKQSFKNVLENKQIAKKEDWKRKAIDYLRFDNSSKSVCKFALTIASNDTIPDPDNIGLMKIGRSGSSLHYLDGEQWKSRDLKTIEHIAPQNPDNDSWDRALYTNNEDYQQIGNLTLLPTDINSSAGNKIWVEKWIYYSHLAETDPQKLDKLKNTAQENGVNLDRSTIKLLKEASYAHHIKSIVQVGPTGTWDKALVERRTERICDILWECMNQWLTE</sequence>
<name>A0ABT7BUE5_9CYAN</name>
<feature type="domain" description="GmrSD restriction endonucleases C-terminal" evidence="2">
    <location>
        <begin position="635"/>
        <end position="702"/>
    </location>
</feature>